<dbReference type="PANTHER" id="PTHR43353">
    <property type="entry name" value="SUCCINATE-SEMIALDEHYDE DEHYDROGENASE, MITOCHONDRIAL"/>
    <property type="match status" value="1"/>
</dbReference>
<evidence type="ECO:0000256" key="1">
    <source>
        <dbReference type="ARBA" id="ARBA00005176"/>
    </source>
</evidence>
<dbReference type="STRING" id="1173061.A0A0J9X3P0"/>
<comment type="similarity">
    <text evidence="2 6">Belongs to the aldehyde dehydrogenase family.</text>
</comment>
<dbReference type="InterPro" id="IPR016161">
    <property type="entry name" value="Ald_DH/histidinol_DH"/>
</dbReference>
<dbReference type="GO" id="GO:0005737">
    <property type="term" value="C:cytoplasm"/>
    <property type="evidence" value="ECO:0007669"/>
    <property type="project" value="TreeGrafter"/>
</dbReference>
<comment type="caution">
    <text evidence="8">The sequence shown here is derived from an EMBL/GenBank/DDBJ whole genome shotgun (WGS) entry which is preliminary data.</text>
</comment>
<dbReference type="Pfam" id="PF00171">
    <property type="entry name" value="Aldedh"/>
    <property type="match status" value="1"/>
</dbReference>
<dbReference type="GO" id="GO:0004777">
    <property type="term" value="F:succinate-semialdehyde dehydrogenase (NAD+) activity"/>
    <property type="evidence" value="ECO:0007669"/>
    <property type="project" value="UniProtKB-UniRule"/>
</dbReference>
<dbReference type="NCBIfam" id="TIGR01780">
    <property type="entry name" value="SSADH"/>
    <property type="match status" value="1"/>
</dbReference>
<proteinExistence type="inferred from homology"/>
<dbReference type="UniPathway" id="UPA00733"/>
<keyword evidence="9" id="KW-1185">Reference proteome</keyword>
<comment type="catalytic activity">
    <reaction evidence="4 6">
        <text>succinate semialdehyde + NADP(+) + H2O = succinate + NADPH + 2 H(+)</text>
        <dbReference type="Rhea" id="RHEA:13213"/>
        <dbReference type="ChEBI" id="CHEBI:15377"/>
        <dbReference type="ChEBI" id="CHEBI:15378"/>
        <dbReference type="ChEBI" id="CHEBI:30031"/>
        <dbReference type="ChEBI" id="CHEBI:57706"/>
        <dbReference type="ChEBI" id="CHEBI:57783"/>
        <dbReference type="ChEBI" id="CHEBI:58349"/>
        <dbReference type="EC" id="1.2.1.16"/>
    </reaction>
</comment>
<organism evidence="8 9">
    <name type="scientific">Geotrichum candidum</name>
    <name type="common">Oospora lactis</name>
    <name type="synonym">Dipodascus geotrichum</name>
    <dbReference type="NCBI Taxonomy" id="1173061"/>
    <lineage>
        <taxon>Eukaryota</taxon>
        <taxon>Fungi</taxon>
        <taxon>Dikarya</taxon>
        <taxon>Ascomycota</taxon>
        <taxon>Saccharomycotina</taxon>
        <taxon>Dipodascomycetes</taxon>
        <taxon>Dipodascales</taxon>
        <taxon>Dipodascaceae</taxon>
        <taxon>Geotrichum</taxon>
    </lineage>
</organism>
<evidence type="ECO:0000256" key="6">
    <source>
        <dbReference type="RuleBase" id="RU365091"/>
    </source>
</evidence>
<dbReference type="GO" id="GO:0036243">
    <property type="term" value="F:succinate-semialdehyde dehydrogenase (NADP+) activity"/>
    <property type="evidence" value="ECO:0007669"/>
    <property type="project" value="RHEA"/>
</dbReference>
<dbReference type="SUPFAM" id="SSF53720">
    <property type="entry name" value="ALDH-like"/>
    <property type="match status" value="1"/>
</dbReference>
<comment type="catalytic activity">
    <reaction evidence="5 6">
        <text>succinate semialdehyde + NAD(+) + H2O = succinate + NADH + 2 H(+)</text>
        <dbReference type="Rhea" id="RHEA:13217"/>
        <dbReference type="ChEBI" id="CHEBI:15377"/>
        <dbReference type="ChEBI" id="CHEBI:15378"/>
        <dbReference type="ChEBI" id="CHEBI:30031"/>
        <dbReference type="ChEBI" id="CHEBI:57540"/>
        <dbReference type="ChEBI" id="CHEBI:57706"/>
        <dbReference type="ChEBI" id="CHEBI:57945"/>
        <dbReference type="EC" id="1.2.1.16"/>
    </reaction>
</comment>
<evidence type="ECO:0000256" key="2">
    <source>
        <dbReference type="ARBA" id="ARBA00009986"/>
    </source>
</evidence>
<dbReference type="EMBL" id="CCBN010000001">
    <property type="protein sequence ID" value="CDO51728.1"/>
    <property type="molecule type" value="Genomic_DNA"/>
</dbReference>
<evidence type="ECO:0000256" key="4">
    <source>
        <dbReference type="ARBA" id="ARBA00050387"/>
    </source>
</evidence>
<dbReference type="InterPro" id="IPR016163">
    <property type="entry name" value="Ald_DH_C"/>
</dbReference>
<evidence type="ECO:0000259" key="7">
    <source>
        <dbReference type="Pfam" id="PF00171"/>
    </source>
</evidence>
<reference evidence="8" key="1">
    <citation type="submission" date="2014-03" db="EMBL/GenBank/DDBJ databases">
        <authorList>
            <person name="Casaregola S."/>
        </authorList>
    </citation>
    <scope>NUCLEOTIDE SEQUENCE [LARGE SCALE GENOMIC DNA]</scope>
    <source>
        <strain evidence="8">CLIB 918</strain>
    </source>
</reference>
<protein>
    <recommendedName>
        <fullName evidence="6">Succinate-semialdehyde dehydrogenase</fullName>
        <ecNumber evidence="6">1.2.1.16</ecNumber>
    </recommendedName>
</protein>
<name>A0A0J9X3P0_GEOCN</name>
<gene>
    <name evidence="8" type="ORF">BN980_GECA01s11296g</name>
</gene>
<dbReference type="InterPro" id="IPR016162">
    <property type="entry name" value="Ald_DH_N"/>
</dbReference>
<dbReference type="Gene3D" id="3.40.309.10">
    <property type="entry name" value="Aldehyde Dehydrogenase, Chain A, domain 2"/>
    <property type="match status" value="1"/>
</dbReference>
<dbReference type="Proteomes" id="UP000242525">
    <property type="component" value="Unassembled WGS sequence"/>
</dbReference>
<evidence type="ECO:0000313" key="8">
    <source>
        <dbReference type="EMBL" id="CDO51728.1"/>
    </source>
</evidence>
<dbReference type="InterPro" id="IPR015590">
    <property type="entry name" value="Aldehyde_DH_dom"/>
</dbReference>
<feature type="domain" description="Aldehyde dehydrogenase" evidence="7">
    <location>
        <begin position="25"/>
        <end position="488"/>
    </location>
</feature>
<keyword evidence="3 6" id="KW-0560">Oxidoreductase</keyword>
<evidence type="ECO:0000256" key="5">
    <source>
        <dbReference type="ARBA" id="ARBA00052698"/>
    </source>
</evidence>
<sequence length="496" mass="53423">MTYSSKPTLAAPELFVQQAYINGEFVSAKSGKTFEVTDPASLEKIGVAPELELEELRGAIDAASAAYKELKNTTGRQRARWLRKWYELMIEHQEDLAKLITWENGKILEDAQKEVAYSAGFFEWFSEEAPRTYGDTIPSAVPGNRMFTLKQPIGVAGIITPWNFPAGMITRKVGAALAAGCSVVVKPAAETPYSALALAVLAEKAGIPKGVFNVVTAHENTKIFGKELCENKIIKKVSFTGSTPVGKILMNQSSSTLKKLSFELGGNASYIVFEDGDVNAAVEAALPAKYRGNGQTCVCPNRFFVHESVYDEFSTKLAASVAEHYKAGHGFDTASTLGPLINSAAVDKVEAHVKDAVSKNATVLTGGSRLPELGPNFYAATVLGNVTPEMAINREETFGPLIPIMKFTSEADVIERANSVDVGLASYFFSKDVARIYRVAEALEFGMIGVNTAMISEPALPFGGIKESGFGLEGSKYGIEEYLVKKTVVVGGVHQI</sequence>
<dbReference type="InterPro" id="IPR010102">
    <property type="entry name" value="Succ_semiAld_DH"/>
</dbReference>
<evidence type="ECO:0000256" key="3">
    <source>
        <dbReference type="ARBA" id="ARBA00023002"/>
    </source>
</evidence>
<accession>A0A0J9X3P0</accession>
<dbReference type="InterPro" id="IPR050740">
    <property type="entry name" value="Aldehyde_DH_Superfamily"/>
</dbReference>
<dbReference type="GO" id="GO:0009450">
    <property type="term" value="P:gamma-aminobutyric acid catabolic process"/>
    <property type="evidence" value="ECO:0007669"/>
    <property type="project" value="UniProtKB-UniPathway"/>
</dbReference>
<dbReference type="PANTHER" id="PTHR43353:SF5">
    <property type="entry name" value="SUCCINATE-SEMIALDEHYDE DEHYDROGENASE, MITOCHONDRIAL"/>
    <property type="match status" value="1"/>
</dbReference>
<dbReference type="EC" id="1.2.1.16" evidence="6"/>
<dbReference type="AlphaFoldDB" id="A0A0J9X3P0"/>
<dbReference type="CDD" id="cd07103">
    <property type="entry name" value="ALDH_F5_SSADH_GabD"/>
    <property type="match status" value="1"/>
</dbReference>
<dbReference type="FunFam" id="3.40.309.10:FF:000004">
    <property type="entry name" value="Succinate-semialdehyde dehydrogenase I"/>
    <property type="match status" value="1"/>
</dbReference>
<dbReference type="OrthoDB" id="310895at2759"/>
<dbReference type="Gene3D" id="3.40.605.10">
    <property type="entry name" value="Aldehyde Dehydrogenase, Chain A, domain 1"/>
    <property type="match status" value="1"/>
</dbReference>
<evidence type="ECO:0000313" key="9">
    <source>
        <dbReference type="Proteomes" id="UP000242525"/>
    </source>
</evidence>
<comment type="pathway">
    <text evidence="1 6">Amino-acid degradation; 4-aminobutanoate degradation.</text>
</comment>
<dbReference type="FunFam" id="3.40.605.10:FF:000005">
    <property type="entry name" value="Succinate-semialdehyde dehydrogenase I"/>
    <property type="match status" value="1"/>
</dbReference>